<name>A0AAV4XSA7_CAEEX</name>
<dbReference type="EMBL" id="BPLR01018254">
    <property type="protein sequence ID" value="GIY98080.1"/>
    <property type="molecule type" value="Genomic_DNA"/>
</dbReference>
<accession>A0AAV4XSA7</accession>
<keyword evidence="2" id="KW-1185">Reference proteome</keyword>
<dbReference type="Proteomes" id="UP001054945">
    <property type="component" value="Unassembled WGS sequence"/>
</dbReference>
<gene>
    <name evidence="1" type="ORF">CEXT_97731</name>
</gene>
<reference evidence="1 2" key="1">
    <citation type="submission" date="2021-06" db="EMBL/GenBank/DDBJ databases">
        <title>Caerostris extrusa draft genome.</title>
        <authorList>
            <person name="Kono N."/>
            <person name="Arakawa K."/>
        </authorList>
    </citation>
    <scope>NUCLEOTIDE SEQUENCE [LARGE SCALE GENOMIC DNA]</scope>
</reference>
<protein>
    <submittedName>
        <fullName evidence="1">Uncharacterized protein</fullName>
    </submittedName>
</protein>
<evidence type="ECO:0000313" key="1">
    <source>
        <dbReference type="EMBL" id="GIY98080.1"/>
    </source>
</evidence>
<sequence>MVGVDSLRESFNDRSVCQYQVCKIPKPLSHNFTDSSSGHGLFIKVSKEMCLNSKSEMGFVELIAQMRTPEMRFGLQISLMESGTRSRLLLYYF</sequence>
<comment type="caution">
    <text evidence="1">The sequence shown here is derived from an EMBL/GenBank/DDBJ whole genome shotgun (WGS) entry which is preliminary data.</text>
</comment>
<organism evidence="1 2">
    <name type="scientific">Caerostris extrusa</name>
    <name type="common">Bark spider</name>
    <name type="synonym">Caerostris bankana</name>
    <dbReference type="NCBI Taxonomy" id="172846"/>
    <lineage>
        <taxon>Eukaryota</taxon>
        <taxon>Metazoa</taxon>
        <taxon>Ecdysozoa</taxon>
        <taxon>Arthropoda</taxon>
        <taxon>Chelicerata</taxon>
        <taxon>Arachnida</taxon>
        <taxon>Araneae</taxon>
        <taxon>Araneomorphae</taxon>
        <taxon>Entelegynae</taxon>
        <taxon>Araneoidea</taxon>
        <taxon>Araneidae</taxon>
        <taxon>Caerostris</taxon>
    </lineage>
</organism>
<evidence type="ECO:0000313" key="2">
    <source>
        <dbReference type="Proteomes" id="UP001054945"/>
    </source>
</evidence>
<proteinExistence type="predicted"/>
<dbReference type="AlphaFoldDB" id="A0AAV4XSA7"/>